<accession>A0A564Y7G2</accession>
<sequence>MLSPVPRSKVLSIKTLVKSLEKFIEPVLLYGSSIIVYRKVDDDELKAVQNRARRVMLGLYNR</sequence>
<dbReference type="AlphaFoldDB" id="A0A564Y7G2"/>
<evidence type="ECO:0000313" key="2">
    <source>
        <dbReference type="Proteomes" id="UP000321570"/>
    </source>
</evidence>
<protein>
    <submittedName>
        <fullName evidence="1">Uncharacterized protein</fullName>
    </submittedName>
</protein>
<dbReference type="Proteomes" id="UP000321570">
    <property type="component" value="Unassembled WGS sequence"/>
</dbReference>
<name>A0A564Y7G2_HYMDI</name>
<reference evidence="1 2" key="1">
    <citation type="submission" date="2019-07" db="EMBL/GenBank/DDBJ databases">
        <authorList>
            <person name="Jastrzebski P J."/>
            <person name="Paukszto L."/>
            <person name="Jastrzebski P J."/>
        </authorList>
    </citation>
    <scope>NUCLEOTIDE SEQUENCE [LARGE SCALE GENOMIC DNA]</scope>
    <source>
        <strain evidence="1 2">WMS-il1</strain>
    </source>
</reference>
<evidence type="ECO:0000313" key="1">
    <source>
        <dbReference type="EMBL" id="VUZ43190.1"/>
    </source>
</evidence>
<dbReference type="EMBL" id="CABIJS010000111">
    <property type="protein sequence ID" value="VUZ43190.1"/>
    <property type="molecule type" value="Genomic_DNA"/>
</dbReference>
<proteinExistence type="predicted"/>
<gene>
    <name evidence="1" type="ORF">WMSIL1_LOCUS3980</name>
</gene>
<organism evidence="1 2">
    <name type="scientific">Hymenolepis diminuta</name>
    <name type="common">Rat tapeworm</name>
    <dbReference type="NCBI Taxonomy" id="6216"/>
    <lineage>
        <taxon>Eukaryota</taxon>
        <taxon>Metazoa</taxon>
        <taxon>Spiralia</taxon>
        <taxon>Lophotrochozoa</taxon>
        <taxon>Platyhelminthes</taxon>
        <taxon>Cestoda</taxon>
        <taxon>Eucestoda</taxon>
        <taxon>Cyclophyllidea</taxon>
        <taxon>Hymenolepididae</taxon>
        <taxon>Hymenolepis</taxon>
    </lineage>
</organism>
<keyword evidence="2" id="KW-1185">Reference proteome</keyword>